<dbReference type="GO" id="GO:0045490">
    <property type="term" value="P:pectin catabolic process"/>
    <property type="evidence" value="ECO:0007669"/>
    <property type="project" value="InterPro"/>
</dbReference>
<dbReference type="InterPro" id="IPR010702">
    <property type="entry name" value="Pectate_lyase_2"/>
</dbReference>
<gene>
    <name evidence="1" type="ORF">CWN50_37590</name>
</gene>
<reference evidence="1 2" key="2">
    <citation type="submission" date="2018-01" db="EMBL/GenBank/DDBJ databases">
        <title>Genomic study of Klebsiella pneumoniae.</title>
        <authorList>
            <person name="Yang Y."/>
            <person name="Bicalho R."/>
        </authorList>
    </citation>
    <scope>NUCLEOTIDE SEQUENCE [LARGE SCALE GENOMIC DNA]</scope>
    <source>
        <strain evidence="1 2">A11</strain>
    </source>
</reference>
<dbReference type="Proteomes" id="UP000234505">
    <property type="component" value="Unassembled WGS sequence"/>
</dbReference>
<dbReference type="Gene3D" id="1.50.10.20">
    <property type="match status" value="1"/>
</dbReference>
<dbReference type="AlphaFoldDB" id="A0A2J4P6N3"/>
<dbReference type="GO" id="GO:0042597">
    <property type="term" value="C:periplasmic space"/>
    <property type="evidence" value="ECO:0007669"/>
    <property type="project" value="InterPro"/>
</dbReference>
<comment type="caution">
    <text evidence="1">The sequence shown here is derived from an EMBL/GenBank/DDBJ whole genome shotgun (WGS) entry which is preliminary data.</text>
</comment>
<evidence type="ECO:0000313" key="2">
    <source>
        <dbReference type="Proteomes" id="UP000234505"/>
    </source>
</evidence>
<sequence>ADRIGANIINNQRLNGFFVDDPEAEYASIDSIAPYALLALEAAFRNTPDAVAPFLNGAGFTEGAYRLADGTVRYSTRDDELFRLRPGEQLKPNGKK</sequence>
<protein>
    <submittedName>
        <fullName evidence="1">Pectate lyase</fullName>
    </submittedName>
</protein>
<dbReference type="Gene3D" id="2.30.30.880">
    <property type="match status" value="1"/>
</dbReference>
<dbReference type="EMBL" id="PIDS01002512">
    <property type="protein sequence ID" value="PLL10303.1"/>
    <property type="molecule type" value="Genomic_DNA"/>
</dbReference>
<keyword evidence="1" id="KW-0456">Lyase</keyword>
<feature type="non-terminal residue" evidence="1">
    <location>
        <position position="1"/>
    </location>
</feature>
<organism evidence="1 2">
    <name type="scientific">Klebsiella michiganensis</name>
    <dbReference type="NCBI Taxonomy" id="1134687"/>
    <lineage>
        <taxon>Bacteria</taxon>
        <taxon>Pseudomonadati</taxon>
        <taxon>Pseudomonadota</taxon>
        <taxon>Gammaproteobacteria</taxon>
        <taxon>Enterobacterales</taxon>
        <taxon>Enterobacteriaceae</taxon>
        <taxon>Klebsiella/Raoultella group</taxon>
        <taxon>Klebsiella</taxon>
    </lineage>
</organism>
<dbReference type="GO" id="GO:0016837">
    <property type="term" value="F:carbon-oxygen lyase activity, acting on polysaccharides"/>
    <property type="evidence" value="ECO:0007669"/>
    <property type="project" value="InterPro"/>
</dbReference>
<accession>A0A2J4P6N3</accession>
<reference evidence="1 2" key="1">
    <citation type="submission" date="2017-11" db="EMBL/GenBank/DDBJ databases">
        <authorList>
            <person name="Han C.G."/>
        </authorList>
    </citation>
    <scope>NUCLEOTIDE SEQUENCE [LARGE SCALE GENOMIC DNA]</scope>
    <source>
        <strain evidence="1 2">A11</strain>
    </source>
</reference>
<evidence type="ECO:0000313" key="1">
    <source>
        <dbReference type="EMBL" id="PLL10303.1"/>
    </source>
</evidence>
<name>A0A2J4P6N3_9ENTR</name>
<dbReference type="Pfam" id="PF06917">
    <property type="entry name" value="Pectate_lyase_2"/>
    <property type="match status" value="1"/>
</dbReference>
<proteinExistence type="predicted"/>